<dbReference type="SUPFAM" id="SSF46785">
    <property type="entry name" value="Winged helix' DNA-binding domain"/>
    <property type="match status" value="1"/>
</dbReference>
<dbReference type="Proteomes" id="UP000471381">
    <property type="component" value="Unassembled WGS sequence"/>
</dbReference>
<gene>
    <name evidence="6" type="ORF">GTQ48_09040</name>
</gene>
<dbReference type="Pfam" id="PF00126">
    <property type="entry name" value="HTH_1"/>
    <property type="match status" value="1"/>
</dbReference>
<keyword evidence="7" id="KW-1185">Reference proteome</keyword>
<evidence type="ECO:0000256" key="4">
    <source>
        <dbReference type="ARBA" id="ARBA00023163"/>
    </source>
</evidence>
<dbReference type="RefSeq" id="WP_163106386.1">
    <property type="nucleotide sequence ID" value="NZ_JAAAWO010000005.1"/>
</dbReference>
<keyword evidence="2" id="KW-0805">Transcription regulation</keyword>
<organism evidence="6 7">
    <name type="scientific">Alteromonas genovensis</name>
    <dbReference type="NCBI Taxonomy" id="471225"/>
    <lineage>
        <taxon>Bacteria</taxon>
        <taxon>Pseudomonadati</taxon>
        <taxon>Pseudomonadota</taxon>
        <taxon>Gammaproteobacteria</taxon>
        <taxon>Alteromonadales</taxon>
        <taxon>Alteromonadaceae</taxon>
        <taxon>Alteromonas/Salinimonas group</taxon>
        <taxon>Alteromonas</taxon>
    </lineage>
</organism>
<dbReference type="PANTHER" id="PTHR30537:SF5">
    <property type="entry name" value="HTH-TYPE TRANSCRIPTIONAL ACTIVATOR TTDR-RELATED"/>
    <property type="match status" value="1"/>
</dbReference>
<dbReference type="Gene3D" id="1.10.10.10">
    <property type="entry name" value="Winged helix-like DNA-binding domain superfamily/Winged helix DNA-binding domain"/>
    <property type="match status" value="1"/>
</dbReference>
<evidence type="ECO:0000313" key="7">
    <source>
        <dbReference type="Proteomes" id="UP000471381"/>
    </source>
</evidence>
<evidence type="ECO:0000256" key="1">
    <source>
        <dbReference type="ARBA" id="ARBA00009437"/>
    </source>
</evidence>
<protein>
    <submittedName>
        <fullName evidence="6">LysR family transcriptional regulator</fullName>
    </submittedName>
</protein>
<dbReference type="SUPFAM" id="SSF53850">
    <property type="entry name" value="Periplasmic binding protein-like II"/>
    <property type="match status" value="1"/>
</dbReference>
<dbReference type="InterPro" id="IPR005119">
    <property type="entry name" value="LysR_subst-bd"/>
</dbReference>
<dbReference type="CDD" id="cd08422">
    <property type="entry name" value="PBP2_CrgA_like"/>
    <property type="match status" value="1"/>
</dbReference>
<dbReference type="InterPro" id="IPR000847">
    <property type="entry name" value="LysR_HTH_N"/>
</dbReference>
<sequence length="301" mass="33847">MDRIDLLKTFVVVVNEGSFTNAASKLDMSNQLVSKYINQLEKHLDARLFNRTTRKIHLTEAGYQCLQHANHILESVNDMEGQLGLLNSQVKGTLRISAPVSFSTLHLSDCIGQFQTQYPDVSINLQLNDRKVDVVEEGLDVALRAGVLSNSSLIAKKVTTIKLAVCASPQYLKKYGTPKHPRELRPAHYLEYAHVNYDNDKSELIQALRTNAQKHAPRLTANNGEVLADVAKHGEGYVLQPTFIVSKALQSGELVSILENYVPQSISLYAVYPHRKLVSSKLKVFIDFLCEFFDDTPHWDR</sequence>
<feature type="domain" description="HTH lysR-type" evidence="5">
    <location>
        <begin position="1"/>
        <end position="59"/>
    </location>
</feature>
<dbReference type="InterPro" id="IPR036390">
    <property type="entry name" value="WH_DNA-bd_sf"/>
</dbReference>
<dbReference type="InterPro" id="IPR058163">
    <property type="entry name" value="LysR-type_TF_proteobact-type"/>
</dbReference>
<evidence type="ECO:0000256" key="2">
    <source>
        <dbReference type="ARBA" id="ARBA00023015"/>
    </source>
</evidence>
<dbReference type="EMBL" id="JAAAWO010000005">
    <property type="protein sequence ID" value="NDW15664.1"/>
    <property type="molecule type" value="Genomic_DNA"/>
</dbReference>
<dbReference type="FunFam" id="1.10.10.10:FF:000001">
    <property type="entry name" value="LysR family transcriptional regulator"/>
    <property type="match status" value="1"/>
</dbReference>
<comment type="caution">
    <text evidence="6">The sequence shown here is derived from an EMBL/GenBank/DDBJ whole genome shotgun (WGS) entry which is preliminary data.</text>
</comment>
<dbReference type="InterPro" id="IPR036388">
    <property type="entry name" value="WH-like_DNA-bd_sf"/>
</dbReference>
<evidence type="ECO:0000313" key="6">
    <source>
        <dbReference type="EMBL" id="NDW15664.1"/>
    </source>
</evidence>
<dbReference type="PANTHER" id="PTHR30537">
    <property type="entry name" value="HTH-TYPE TRANSCRIPTIONAL REGULATOR"/>
    <property type="match status" value="1"/>
</dbReference>
<evidence type="ECO:0000259" key="5">
    <source>
        <dbReference type="PROSITE" id="PS50931"/>
    </source>
</evidence>
<proteinExistence type="inferred from homology"/>
<evidence type="ECO:0000256" key="3">
    <source>
        <dbReference type="ARBA" id="ARBA00023125"/>
    </source>
</evidence>
<reference evidence="6 7" key="1">
    <citation type="submission" date="2020-01" db="EMBL/GenBank/DDBJ databases">
        <title>Genomes of bacteria type strains.</title>
        <authorList>
            <person name="Chen J."/>
            <person name="Zhu S."/>
            <person name="Yang J."/>
        </authorList>
    </citation>
    <scope>NUCLEOTIDE SEQUENCE [LARGE SCALE GENOMIC DNA]</scope>
    <source>
        <strain evidence="6 7">LMG 24078</strain>
    </source>
</reference>
<dbReference type="Pfam" id="PF03466">
    <property type="entry name" value="LysR_substrate"/>
    <property type="match status" value="1"/>
</dbReference>
<keyword evidence="3" id="KW-0238">DNA-binding</keyword>
<accession>A0A6N9TEC2</accession>
<comment type="similarity">
    <text evidence="1">Belongs to the LysR transcriptional regulatory family.</text>
</comment>
<dbReference type="AlphaFoldDB" id="A0A6N9TEC2"/>
<name>A0A6N9TEC2_9ALTE</name>
<dbReference type="GO" id="GO:0003700">
    <property type="term" value="F:DNA-binding transcription factor activity"/>
    <property type="evidence" value="ECO:0007669"/>
    <property type="project" value="InterPro"/>
</dbReference>
<dbReference type="Gene3D" id="3.40.190.290">
    <property type="match status" value="1"/>
</dbReference>
<dbReference type="GO" id="GO:0003677">
    <property type="term" value="F:DNA binding"/>
    <property type="evidence" value="ECO:0007669"/>
    <property type="project" value="UniProtKB-KW"/>
</dbReference>
<dbReference type="PROSITE" id="PS50931">
    <property type="entry name" value="HTH_LYSR"/>
    <property type="match status" value="1"/>
</dbReference>
<keyword evidence="4" id="KW-0804">Transcription</keyword>